<dbReference type="InParanoid" id="A0A194WYK1"/>
<evidence type="ECO:0000313" key="2">
    <source>
        <dbReference type="EMBL" id="KUJ13038.1"/>
    </source>
</evidence>
<evidence type="ECO:0000313" key="3">
    <source>
        <dbReference type="Proteomes" id="UP000070700"/>
    </source>
</evidence>
<feature type="signal peptide" evidence="1">
    <location>
        <begin position="1"/>
        <end position="24"/>
    </location>
</feature>
<gene>
    <name evidence="2" type="ORF">LY89DRAFT_687922</name>
</gene>
<accession>A0A194WYK1</accession>
<sequence length="143" mass="15258">MQLSTLTPSLLYALLSLNPAAVNTLAGFSSTSTTSNTTPLRQDTYIPPATNLLTHRSLLSHRRRQELPTGLVNATVTCRDGEFQNPDDDIAAVVCGQYYKCGDGEEAEQVQSGTGEVVWSAVCEGCVAGQASDKVSGCVWTEM</sequence>
<dbReference type="Proteomes" id="UP000070700">
    <property type="component" value="Unassembled WGS sequence"/>
</dbReference>
<organism evidence="2 3">
    <name type="scientific">Mollisia scopiformis</name>
    <name type="common">Conifer needle endophyte fungus</name>
    <name type="synonym">Phialocephala scopiformis</name>
    <dbReference type="NCBI Taxonomy" id="149040"/>
    <lineage>
        <taxon>Eukaryota</taxon>
        <taxon>Fungi</taxon>
        <taxon>Dikarya</taxon>
        <taxon>Ascomycota</taxon>
        <taxon>Pezizomycotina</taxon>
        <taxon>Leotiomycetes</taxon>
        <taxon>Helotiales</taxon>
        <taxon>Mollisiaceae</taxon>
        <taxon>Mollisia</taxon>
    </lineage>
</organism>
<reference evidence="2 3" key="1">
    <citation type="submission" date="2015-10" db="EMBL/GenBank/DDBJ databases">
        <title>Full genome of DAOMC 229536 Phialocephala scopiformis, a fungal endophyte of spruce producing the potent anti-insectan compound rugulosin.</title>
        <authorList>
            <consortium name="DOE Joint Genome Institute"/>
            <person name="Walker A.K."/>
            <person name="Frasz S.L."/>
            <person name="Seifert K.A."/>
            <person name="Miller J.D."/>
            <person name="Mondo S.J."/>
            <person name="Labutti K."/>
            <person name="Lipzen A."/>
            <person name="Dockter R."/>
            <person name="Kennedy M."/>
            <person name="Grigoriev I.V."/>
            <person name="Spatafora J.W."/>
        </authorList>
    </citation>
    <scope>NUCLEOTIDE SEQUENCE [LARGE SCALE GENOMIC DNA]</scope>
    <source>
        <strain evidence="2 3">CBS 120377</strain>
    </source>
</reference>
<name>A0A194WYK1_MOLSC</name>
<dbReference type="KEGG" id="psco:LY89DRAFT_687922"/>
<proteinExistence type="predicted"/>
<dbReference type="AlphaFoldDB" id="A0A194WYK1"/>
<dbReference type="EMBL" id="KQ947423">
    <property type="protein sequence ID" value="KUJ13038.1"/>
    <property type="molecule type" value="Genomic_DNA"/>
</dbReference>
<dbReference type="OrthoDB" id="3536670at2759"/>
<feature type="chain" id="PRO_5008267601" evidence="1">
    <location>
        <begin position="25"/>
        <end position="143"/>
    </location>
</feature>
<protein>
    <submittedName>
        <fullName evidence="2">Uncharacterized protein</fullName>
    </submittedName>
</protein>
<dbReference type="GeneID" id="28825334"/>
<keyword evidence="3" id="KW-1185">Reference proteome</keyword>
<keyword evidence="1" id="KW-0732">Signal</keyword>
<evidence type="ECO:0000256" key="1">
    <source>
        <dbReference type="SAM" id="SignalP"/>
    </source>
</evidence>
<dbReference type="RefSeq" id="XP_018067393.1">
    <property type="nucleotide sequence ID" value="XM_018215608.1"/>
</dbReference>